<gene>
    <name evidence="4" type="ORF">CDG60_07010</name>
</gene>
<protein>
    <recommendedName>
        <fullName evidence="1">diguanylate cyclase</fullName>
        <ecNumber evidence="1">2.7.7.65</ecNumber>
    </recommendedName>
</protein>
<dbReference type="PANTHER" id="PTHR45138:SF9">
    <property type="entry name" value="DIGUANYLATE CYCLASE DGCM-RELATED"/>
    <property type="match status" value="1"/>
</dbReference>
<comment type="catalytic activity">
    <reaction evidence="2">
        <text>2 GTP = 3',3'-c-di-GMP + 2 diphosphate</text>
        <dbReference type="Rhea" id="RHEA:24898"/>
        <dbReference type="ChEBI" id="CHEBI:33019"/>
        <dbReference type="ChEBI" id="CHEBI:37565"/>
        <dbReference type="ChEBI" id="CHEBI:58805"/>
        <dbReference type="EC" id="2.7.7.65"/>
    </reaction>
</comment>
<evidence type="ECO:0000256" key="2">
    <source>
        <dbReference type="ARBA" id="ARBA00034247"/>
    </source>
</evidence>
<dbReference type="Pfam" id="PF00990">
    <property type="entry name" value="GGDEF"/>
    <property type="match status" value="1"/>
</dbReference>
<dbReference type="InterPro" id="IPR000160">
    <property type="entry name" value="GGDEF_dom"/>
</dbReference>
<name>A0A3B7LU08_9GAMM</name>
<dbReference type="InterPro" id="IPR043128">
    <property type="entry name" value="Rev_trsase/Diguanyl_cyclase"/>
</dbReference>
<dbReference type="InterPro" id="IPR035965">
    <property type="entry name" value="PAS-like_dom_sf"/>
</dbReference>
<dbReference type="Gene3D" id="3.30.70.270">
    <property type="match status" value="1"/>
</dbReference>
<dbReference type="SUPFAM" id="SSF55785">
    <property type="entry name" value="PYP-like sensor domain (PAS domain)"/>
    <property type="match status" value="1"/>
</dbReference>
<evidence type="ECO:0000313" key="5">
    <source>
        <dbReference type="Proteomes" id="UP000263753"/>
    </source>
</evidence>
<dbReference type="PROSITE" id="PS50887">
    <property type="entry name" value="GGDEF"/>
    <property type="match status" value="1"/>
</dbReference>
<evidence type="ECO:0000256" key="1">
    <source>
        <dbReference type="ARBA" id="ARBA00012528"/>
    </source>
</evidence>
<dbReference type="SMART" id="SM00267">
    <property type="entry name" value="GGDEF"/>
    <property type="match status" value="1"/>
</dbReference>
<dbReference type="EC" id="2.7.7.65" evidence="1"/>
<dbReference type="AlphaFoldDB" id="A0A3B7LU08"/>
<feature type="domain" description="GGDEF" evidence="3">
    <location>
        <begin position="342"/>
        <end position="471"/>
    </location>
</feature>
<proteinExistence type="predicted"/>
<dbReference type="Proteomes" id="UP000263753">
    <property type="component" value="Chromosome"/>
</dbReference>
<accession>A0A3B7LU08</accession>
<evidence type="ECO:0000313" key="4">
    <source>
        <dbReference type="EMBL" id="AXY56340.1"/>
    </source>
</evidence>
<organism evidence="4 5">
    <name type="scientific">Acinetobacter chinensis</name>
    <dbReference type="NCBI Taxonomy" id="2004650"/>
    <lineage>
        <taxon>Bacteria</taxon>
        <taxon>Pseudomonadati</taxon>
        <taxon>Pseudomonadota</taxon>
        <taxon>Gammaproteobacteria</taxon>
        <taxon>Moraxellales</taxon>
        <taxon>Moraxellaceae</taxon>
        <taxon>Acinetobacter</taxon>
    </lineage>
</organism>
<dbReference type="RefSeq" id="WP_087511346.1">
    <property type="nucleotide sequence ID" value="NZ_CP032134.1"/>
</dbReference>
<dbReference type="SUPFAM" id="SSF55073">
    <property type="entry name" value="Nucleotide cyclase"/>
    <property type="match status" value="1"/>
</dbReference>
<reference evidence="5" key="1">
    <citation type="submission" date="2018-09" db="EMBL/GenBank/DDBJ databases">
        <title>The complete genome of Acinetobacter sp. strain WCHAc010005.</title>
        <authorList>
            <person name="Hu Y."/>
            <person name="Long H."/>
            <person name="Feng Y."/>
            <person name="Zong Z."/>
        </authorList>
    </citation>
    <scope>NUCLEOTIDE SEQUENCE [LARGE SCALE GENOMIC DNA]</scope>
    <source>
        <strain evidence="5">WCHAc010005</strain>
    </source>
</reference>
<dbReference type="KEGG" id="achi:CDG60_07010"/>
<dbReference type="NCBIfam" id="TIGR00254">
    <property type="entry name" value="GGDEF"/>
    <property type="match status" value="1"/>
</dbReference>
<dbReference type="CDD" id="cd01949">
    <property type="entry name" value="GGDEF"/>
    <property type="match status" value="1"/>
</dbReference>
<dbReference type="EMBL" id="CP032134">
    <property type="protein sequence ID" value="AXY56340.1"/>
    <property type="molecule type" value="Genomic_DNA"/>
</dbReference>
<dbReference type="GO" id="GO:0052621">
    <property type="term" value="F:diguanylate cyclase activity"/>
    <property type="evidence" value="ECO:0007669"/>
    <property type="project" value="UniProtKB-EC"/>
</dbReference>
<dbReference type="InterPro" id="IPR050469">
    <property type="entry name" value="Diguanylate_Cyclase"/>
</dbReference>
<dbReference type="PANTHER" id="PTHR45138">
    <property type="entry name" value="REGULATORY COMPONENTS OF SENSORY TRANSDUCTION SYSTEM"/>
    <property type="match status" value="1"/>
</dbReference>
<sequence length="471" mass="55292">MEEVDLSIFHLSPMAMWIQDFSAVKKIFQQWTDEGIEDLEQYLLEDPERLQPCLMAIQTIQINQSTLDLYEASDLNEILQSFASLHAEKVSIEKVNFFIALWNRKTQYICPSVNYTCKGKQIDIQLKASFMPGHEDDWERLLLTTENISDYQNARRFAESLFLHSPTALWVRDYSQIKLIFDRLKQQGINDLDNYMIRHPDFVRMCFESVQNIGVNQALLELFKADSKQSFLQNLWQILRESSQQNFHTQLLALWNGEHQQTRECEYQTLDGDILNIREQLVIFPHSHHNWDTVQIAFTDFSERKKLENHLLHVSKHDHLTQLYNRTFFNDEVINIQAKKDHPVSCIFLDINGLKEINDVYGHDQGDQILRRFGKILKTSLTQTTFSASRLGGDEFVILMPKAKQTQIIRLLDRIRCELEIDQIKHPDFPIHVAMGYATTQQDESIEELLKRADAIMYRNKQAFYNASLKD</sequence>
<evidence type="ECO:0000259" key="3">
    <source>
        <dbReference type="PROSITE" id="PS50887"/>
    </source>
</evidence>
<dbReference type="InterPro" id="IPR029787">
    <property type="entry name" value="Nucleotide_cyclase"/>
</dbReference>